<dbReference type="SUPFAM" id="SSF46934">
    <property type="entry name" value="UBA-like"/>
    <property type="match status" value="3"/>
</dbReference>
<dbReference type="GO" id="GO:0031593">
    <property type="term" value="F:polyubiquitin modification-dependent protein binding"/>
    <property type="evidence" value="ECO:0007669"/>
    <property type="project" value="UniProtKB-ARBA"/>
</dbReference>
<dbReference type="PROSITE" id="PS50030">
    <property type="entry name" value="UBA"/>
    <property type="match status" value="3"/>
</dbReference>
<dbReference type="Gene3D" id="1.10.8.10">
    <property type="entry name" value="DNA helicase RuvA subunit, C-terminal domain"/>
    <property type="match status" value="3"/>
</dbReference>
<proteinExistence type="predicted"/>
<feature type="compositionally biased region" description="Polar residues" evidence="1">
    <location>
        <begin position="407"/>
        <end position="430"/>
    </location>
</feature>
<organism evidence="4 5">
    <name type="scientific">Hevea brasiliensis</name>
    <name type="common">Para rubber tree</name>
    <name type="synonym">Siphonia brasiliensis</name>
    <dbReference type="NCBI Taxonomy" id="3981"/>
    <lineage>
        <taxon>Eukaryota</taxon>
        <taxon>Viridiplantae</taxon>
        <taxon>Streptophyta</taxon>
        <taxon>Embryophyta</taxon>
        <taxon>Tracheophyta</taxon>
        <taxon>Spermatophyta</taxon>
        <taxon>Magnoliopsida</taxon>
        <taxon>eudicotyledons</taxon>
        <taxon>Gunneridae</taxon>
        <taxon>Pentapetalae</taxon>
        <taxon>rosids</taxon>
        <taxon>fabids</taxon>
        <taxon>Malpighiales</taxon>
        <taxon>Euphorbiaceae</taxon>
        <taxon>Crotonoideae</taxon>
        <taxon>Micrandreae</taxon>
        <taxon>Hevea</taxon>
    </lineage>
</organism>
<feature type="region of interest" description="Disordered" evidence="1">
    <location>
        <begin position="338"/>
        <end position="371"/>
    </location>
</feature>
<dbReference type="PANTHER" id="PTHR12948:SF3">
    <property type="entry name" value="NEDD8 ULTIMATE BUSTER 1"/>
    <property type="match status" value="1"/>
</dbReference>
<evidence type="ECO:0000259" key="2">
    <source>
        <dbReference type="PROSITE" id="PS50030"/>
    </source>
</evidence>
<dbReference type="InterPro" id="IPR000626">
    <property type="entry name" value="Ubiquitin-like_dom"/>
</dbReference>
<evidence type="ECO:0000259" key="3">
    <source>
        <dbReference type="PROSITE" id="PS50053"/>
    </source>
</evidence>
<feature type="domain" description="UBA" evidence="2">
    <location>
        <begin position="368"/>
        <end position="407"/>
    </location>
</feature>
<keyword evidence="5" id="KW-1185">Reference proteome</keyword>
<name>A0A6A6MCC2_HEVBR</name>
<dbReference type="InterPro" id="IPR015940">
    <property type="entry name" value="UBA"/>
</dbReference>
<dbReference type="EMBL" id="JAAGAX010000006">
    <property type="protein sequence ID" value="KAF2310557.1"/>
    <property type="molecule type" value="Genomic_DNA"/>
</dbReference>
<evidence type="ECO:0000256" key="1">
    <source>
        <dbReference type="SAM" id="MobiDB-lite"/>
    </source>
</evidence>
<dbReference type="InterPro" id="IPR009060">
    <property type="entry name" value="UBA-like_sf"/>
</dbReference>
<dbReference type="Proteomes" id="UP000467840">
    <property type="component" value="Chromosome 14"/>
</dbReference>
<dbReference type="SMART" id="SM00165">
    <property type="entry name" value="UBA"/>
    <property type="match status" value="3"/>
</dbReference>
<dbReference type="Pfam" id="PF22562">
    <property type="entry name" value="UBA_7"/>
    <property type="match status" value="1"/>
</dbReference>
<reference evidence="4 5" key="1">
    <citation type="journal article" date="2020" name="Mol. Plant">
        <title>The Chromosome-Based Rubber Tree Genome Provides New Insights into Spurge Genome Evolution and Rubber Biosynthesis.</title>
        <authorList>
            <person name="Liu J."/>
            <person name="Shi C."/>
            <person name="Shi C.C."/>
            <person name="Li W."/>
            <person name="Zhang Q.J."/>
            <person name="Zhang Y."/>
            <person name="Li K."/>
            <person name="Lu H.F."/>
            <person name="Shi C."/>
            <person name="Zhu S.T."/>
            <person name="Xiao Z.Y."/>
            <person name="Nan H."/>
            <person name="Yue Y."/>
            <person name="Zhu X.G."/>
            <person name="Wu Y."/>
            <person name="Hong X.N."/>
            <person name="Fan G.Y."/>
            <person name="Tong Y."/>
            <person name="Zhang D."/>
            <person name="Mao C.L."/>
            <person name="Liu Y.L."/>
            <person name="Hao S.J."/>
            <person name="Liu W.Q."/>
            <person name="Lv M.Q."/>
            <person name="Zhang H.B."/>
            <person name="Liu Y."/>
            <person name="Hu-Tang G.R."/>
            <person name="Wang J.P."/>
            <person name="Wang J.H."/>
            <person name="Sun Y.H."/>
            <person name="Ni S.B."/>
            <person name="Chen W.B."/>
            <person name="Zhang X.C."/>
            <person name="Jiao Y.N."/>
            <person name="Eichler E.E."/>
            <person name="Li G.H."/>
            <person name="Liu X."/>
            <person name="Gao L.Z."/>
        </authorList>
    </citation>
    <scope>NUCLEOTIDE SEQUENCE [LARGE SCALE GENOMIC DNA]</scope>
    <source>
        <strain evidence="5">cv. GT1</strain>
        <tissue evidence="4">Leaf</tissue>
    </source>
</reference>
<feature type="domain" description="UBA" evidence="2">
    <location>
        <begin position="308"/>
        <end position="348"/>
    </location>
</feature>
<dbReference type="PANTHER" id="PTHR12948">
    <property type="entry name" value="NEDD8 ULTIMATE BUSTER-1 BS4 PROTEIN"/>
    <property type="match status" value="1"/>
</dbReference>
<sequence length="505" mass="56684">MQNWTVSMLRQEVAKRSNMGTHSINLICAGKVLKDGDGSEKLCQLGIKNNSKILVTRVSLEEGNSLKEELMADEERNRRLARVKAAVTALSKRHADGSLPIEDFNLELEDQSGQKLHFSETDQHMEAFSLCNPKSIELVDNIPILQIDMVWCYFMLRDIAWLSVAGVRLEKAREGLEHAHGKDSSRFRLLQAGRSSELALYLRLELLEGVVAYHSGQFDKCRRFFDLCTSKILPLQVSDEALSTVMSMGFKEQDAKKALRMSNQDVESAINFLVEEKDKKAKKREDDIRRRNEIREQQRYGVTPLRKAVDLQRLKELISVGFDKELAAEALRRNENDTQKALDDLTNPETNTAIQRDIESKKRKRQRQKDEATIEQLVSMGFERSRVVEAVQAGGSMDQAMQQLLTQSSSNPTDPANSTISPGLIPTNNEGMGEDHMSNDSDVGGPSTSKIEQRDAEMEDEIADEIAKGDALTDYDIEVTKEGEAINEYLALLDSVGSSEKASSQ</sequence>
<dbReference type="Gene3D" id="3.10.20.90">
    <property type="entry name" value="Phosphatidylinositol 3-kinase Catalytic Subunit, Chain A, domain 1"/>
    <property type="match status" value="1"/>
</dbReference>
<dbReference type="GO" id="GO:2000058">
    <property type="term" value="P:regulation of ubiquitin-dependent protein catabolic process"/>
    <property type="evidence" value="ECO:0007669"/>
    <property type="project" value="TreeGrafter"/>
</dbReference>
<dbReference type="SUPFAM" id="SSF54236">
    <property type="entry name" value="Ubiquitin-like"/>
    <property type="match status" value="1"/>
</dbReference>
<evidence type="ECO:0008006" key="6">
    <source>
        <dbReference type="Google" id="ProtNLM"/>
    </source>
</evidence>
<feature type="domain" description="UBA" evidence="2">
    <location>
        <begin position="236"/>
        <end position="276"/>
    </location>
</feature>
<dbReference type="Pfam" id="PF00627">
    <property type="entry name" value="UBA"/>
    <property type="match status" value="1"/>
</dbReference>
<protein>
    <recommendedName>
        <fullName evidence="6">UBA domain-containing protein</fullName>
    </recommendedName>
</protein>
<dbReference type="AlphaFoldDB" id="A0A6A6MCC2"/>
<evidence type="ECO:0000313" key="4">
    <source>
        <dbReference type="EMBL" id="KAF2310557.1"/>
    </source>
</evidence>
<accession>A0A6A6MCC2</accession>
<evidence type="ECO:0000313" key="5">
    <source>
        <dbReference type="Proteomes" id="UP000467840"/>
    </source>
</evidence>
<feature type="region of interest" description="Disordered" evidence="1">
    <location>
        <begin position="407"/>
        <end position="459"/>
    </location>
</feature>
<feature type="domain" description="Ubiquitin-like" evidence="3">
    <location>
        <begin position="5"/>
        <end position="55"/>
    </location>
</feature>
<dbReference type="InterPro" id="IPR029071">
    <property type="entry name" value="Ubiquitin-like_domsf"/>
</dbReference>
<comment type="caution">
    <text evidence="4">The sequence shown here is derived from an EMBL/GenBank/DDBJ whole genome shotgun (WGS) entry which is preliminary data.</text>
</comment>
<dbReference type="PROSITE" id="PS50053">
    <property type="entry name" value="UBIQUITIN_2"/>
    <property type="match status" value="1"/>
</dbReference>
<dbReference type="InterPro" id="IPR039749">
    <property type="entry name" value="NUB1"/>
</dbReference>
<gene>
    <name evidence="4" type="ORF">GH714_014452</name>
</gene>